<evidence type="ECO:0008006" key="4">
    <source>
        <dbReference type="Google" id="ProtNLM"/>
    </source>
</evidence>
<organism evidence="2 3">
    <name type="scientific">Hymenoscyphus albidus</name>
    <dbReference type="NCBI Taxonomy" id="595503"/>
    <lineage>
        <taxon>Eukaryota</taxon>
        <taxon>Fungi</taxon>
        <taxon>Dikarya</taxon>
        <taxon>Ascomycota</taxon>
        <taxon>Pezizomycotina</taxon>
        <taxon>Leotiomycetes</taxon>
        <taxon>Helotiales</taxon>
        <taxon>Helotiaceae</taxon>
        <taxon>Hymenoscyphus</taxon>
    </lineage>
</organism>
<comment type="similarity">
    <text evidence="1">Belongs to the UPF0696 family.</text>
</comment>
<dbReference type="InterPro" id="IPR015034">
    <property type="entry name" value="Bles03"/>
</dbReference>
<keyword evidence="3" id="KW-1185">Reference proteome</keyword>
<dbReference type="OrthoDB" id="10067381at2759"/>
<dbReference type="Proteomes" id="UP000701801">
    <property type="component" value="Unassembled WGS sequence"/>
</dbReference>
<dbReference type="Pfam" id="PF08939">
    <property type="entry name" value="Bles03"/>
    <property type="match status" value="1"/>
</dbReference>
<dbReference type="EMBL" id="CAJVRM010000116">
    <property type="protein sequence ID" value="CAG8974743.1"/>
    <property type="molecule type" value="Genomic_DNA"/>
</dbReference>
<dbReference type="PANTHER" id="PTHR31977:SF1">
    <property type="entry name" value="UPF0696 PROTEIN C11ORF68"/>
    <property type="match status" value="1"/>
</dbReference>
<dbReference type="AlphaFoldDB" id="A0A9N9PTQ0"/>
<dbReference type="InterPro" id="IPR023398">
    <property type="entry name" value="TIF_eIF4e-like"/>
</dbReference>
<proteinExistence type="inferred from homology"/>
<dbReference type="SUPFAM" id="SSF55418">
    <property type="entry name" value="eIF4e-like"/>
    <property type="match status" value="1"/>
</dbReference>
<sequence>MAKKERDNRIKISVPDAGYLSDESDFYGDEATKQELEERIDDCDFREWAENHGRSLEEIADANLELRKGQKEEKFSNPYEGLSCGRQLGEPVEDFLKRLPPSRTPASQEIPWIFVANPYRKVEKKIKEGNDKDLVVEGPLEDESQWNRFVARGNQLLEKLMVVRNEIEKDMFGRAKSTITKAINIEKDKIVKQILDTAVEFHCTSGKWMIFCDQVEVNEVWSVVARVTINNELGIAAKVAPFDGDIKKSRLMCIYTKDFTDMEDVNRVVQKLKSLGLVVLKGKPIYYKCDAYTYLGISSNNEYNIKASLFDSRDFLKSKTQLAKEGKNGKINNFFYKKKEPGNDWERMDCE</sequence>
<protein>
    <recommendedName>
        <fullName evidence="4">DUF1917-domain-containing protein</fullName>
    </recommendedName>
</protein>
<dbReference type="PANTHER" id="PTHR31977">
    <property type="entry name" value="UPF0696 PROTEIN C11ORF68"/>
    <property type="match status" value="1"/>
</dbReference>
<dbReference type="Gene3D" id="3.30.760.10">
    <property type="entry name" value="RNA Cap, Translation Initiation Factor Eif4e"/>
    <property type="match status" value="1"/>
</dbReference>
<evidence type="ECO:0000256" key="1">
    <source>
        <dbReference type="ARBA" id="ARBA00010568"/>
    </source>
</evidence>
<gene>
    <name evidence="2" type="ORF">HYALB_00000354</name>
</gene>
<comment type="caution">
    <text evidence="2">The sequence shown here is derived from an EMBL/GenBank/DDBJ whole genome shotgun (WGS) entry which is preliminary data.</text>
</comment>
<accession>A0A9N9PTQ0</accession>
<name>A0A9N9PTQ0_9HELO</name>
<reference evidence="2" key="1">
    <citation type="submission" date="2021-07" db="EMBL/GenBank/DDBJ databases">
        <authorList>
            <person name="Durling M."/>
        </authorList>
    </citation>
    <scope>NUCLEOTIDE SEQUENCE</scope>
</reference>
<evidence type="ECO:0000313" key="2">
    <source>
        <dbReference type="EMBL" id="CAG8974743.1"/>
    </source>
</evidence>
<evidence type="ECO:0000313" key="3">
    <source>
        <dbReference type="Proteomes" id="UP000701801"/>
    </source>
</evidence>